<name>A0A9E8A0S2_9HYPH</name>
<organism evidence="2">
    <name type="scientific">Bosea sp. NBC_00436</name>
    <dbReference type="NCBI Taxonomy" id="2969620"/>
    <lineage>
        <taxon>Bacteria</taxon>
        <taxon>Pseudomonadati</taxon>
        <taxon>Pseudomonadota</taxon>
        <taxon>Alphaproteobacteria</taxon>
        <taxon>Hyphomicrobiales</taxon>
        <taxon>Boseaceae</taxon>
        <taxon>Bosea</taxon>
    </lineage>
</organism>
<accession>A0A9E8A0S2</accession>
<evidence type="ECO:0000256" key="1">
    <source>
        <dbReference type="SAM" id="MobiDB-lite"/>
    </source>
</evidence>
<evidence type="ECO:0000313" key="2">
    <source>
        <dbReference type="EMBL" id="UZF89446.1"/>
    </source>
</evidence>
<dbReference type="AlphaFoldDB" id="A0A9E8A0S2"/>
<feature type="compositionally biased region" description="Polar residues" evidence="1">
    <location>
        <begin position="43"/>
        <end position="53"/>
    </location>
</feature>
<protein>
    <submittedName>
        <fullName evidence="2">Uncharacterized protein</fullName>
    </submittedName>
</protein>
<sequence length="73" mass="8054">MAARRGATKEQPRSAGGFIFAKNNKNKLYLINTAHEKGRSDQLHSYSPSSRTAANAHRLVSTGKRAAWSHSMK</sequence>
<gene>
    <name evidence="2" type="ORF">NWE54_11960</name>
</gene>
<proteinExistence type="predicted"/>
<dbReference type="EMBL" id="CP102774">
    <property type="protein sequence ID" value="UZF89446.1"/>
    <property type="molecule type" value="Genomic_DNA"/>
</dbReference>
<feature type="region of interest" description="Disordered" evidence="1">
    <location>
        <begin position="38"/>
        <end position="73"/>
    </location>
</feature>
<reference evidence="2" key="1">
    <citation type="submission" date="2022-08" db="EMBL/GenBank/DDBJ databases">
        <title>Complete Genome Sequences of 2 Bosea sp. soil isolates.</title>
        <authorList>
            <person name="Alvarez Arevalo M."/>
            <person name="Sterndorff E.B."/>
            <person name="Faurdal D."/>
            <person name="Joergensen T.S."/>
            <person name="Weber T."/>
        </authorList>
    </citation>
    <scope>NUCLEOTIDE SEQUENCE</scope>
    <source>
        <strain evidence="2">NBC_00436</strain>
    </source>
</reference>